<feature type="signal peptide" evidence="1">
    <location>
        <begin position="1"/>
        <end position="38"/>
    </location>
</feature>
<comment type="caution">
    <text evidence="2">The sequence shown here is derived from an EMBL/GenBank/DDBJ whole genome shotgun (WGS) entry which is preliminary data.</text>
</comment>
<evidence type="ECO:0000313" key="2">
    <source>
        <dbReference type="EMBL" id="MFE9170743.1"/>
    </source>
</evidence>
<name>A0ABW6KW81_9ACTN</name>
<gene>
    <name evidence="2" type="ORF">ACFYNZ_14655</name>
</gene>
<keyword evidence="3" id="KW-1185">Reference proteome</keyword>
<proteinExistence type="predicted"/>
<feature type="chain" id="PRO_5046991910" description="Secreted protein" evidence="1">
    <location>
        <begin position="39"/>
        <end position="82"/>
    </location>
</feature>
<organism evidence="2 3">
    <name type="scientific">Streptomyces kebangsaanensis</name>
    <dbReference type="NCBI Taxonomy" id="864058"/>
    <lineage>
        <taxon>Bacteria</taxon>
        <taxon>Bacillati</taxon>
        <taxon>Actinomycetota</taxon>
        <taxon>Actinomycetes</taxon>
        <taxon>Kitasatosporales</taxon>
        <taxon>Streptomycetaceae</taxon>
        <taxon>Streptomyces</taxon>
    </lineage>
</organism>
<keyword evidence="1" id="KW-0732">Signal</keyword>
<dbReference type="EMBL" id="JBIAFJ010000010">
    <property type="protein sequence ID" value="MFE9170743.1"/>
    <property type="molecule type" value="Genomic_DNA"/>
</dbReference>
<sequence>MKMNSHSHVAGRMARLGVVAGAALLIGASPMTAGNAFAADQETAVRHSTETVGERFSEKTRQLVDDVEDVLSRLPSPVNGWQ</sequence>
<evidence type="ECO:0008006" key="4">
    <source>
        <dbReference type="Google" id="ProtNLM"/>
    </source>
</evidence>
<evidence type="ECO:0000313" key="3">
    <source>
        <dbReference type="Proteomes" id="UP001601197"/>
    </source>
</evidence>
<accession>A0ABW6KW81</accession>
<dbReference type="Proteomes" id="UP001601197">
    <property type="component" value="Unassembled WGS sequence"/>
</dbReference>
<reference evidence="2 3" key="1">
    <citation type="submission" date="2024-10" db="EMBL/GenBank/DDBJ databases">
        <title>The Natural Products Discovery Center: Release of the First 8490 Sequenced Strains for Exploring Actinobacteria Biosynthetic Diversity.</title>
        <authorList>
            <person name="Kalkreuter E."/>
            <person name="Kautsar S.A."/>
            <person name="Yang D."/>
            <person name="Bader C.D."/>
            <person name="Teijaro C.N."/>
            <person name="Fluegel L."/>
            <person name="Davis C.M."/>
            <person name="Simpson J.R."/>
            <person name="Lauterbach L."/>
            <person name="Steele A.D."/>
            <person name="Gui C."/>
            <person name="Meng S."/>
            <person name="Li G."/>
            <person name="Viehrig K."/>
            <person name="Ye F."/>
            <person name="Su P."/>
            <person name="Kiefer A.F."/>
            <person name="Nichols A."/>
            <person name="Cepeda A.J."/>
            <person name="Yan W."/>
            <person name="Fan B."/>
            <person name="Jiang Y."/>
            <person name="Adhikari A."/>
            <person name="Zheng C.-J."/>
            <person name="Schuster L."/>
            <person name="Cowan T.M."/>
            <person name="Smanski M.J."/>
            <person name="Chevrette M.G."/>
            <person name="De Carvalho L.P.S."/>
            <person name="Shen B."/>
        </authorList>
    </citation>
    <scope>NUCLEOTIDE SEQUENCE [LARGE SCALE GENOMIC DNA]</scope>
    <source>
        <strain evidence="2 3">NPDC007147</strain>
    </source>
</reference>
<evidence type="ECO:0000256" key="1">
    <source>
        <dbReference type="SAM" id="SignalP"/>
    </source>
</evidence>
<protein>
    <recommendedName>
        <fullName evidence="4">Secreted protein</fullName>
    </recommendedName>
</protein>
<dbReference type="RefSeq" id="WP_388347193.1">
    <property type="nucleotide sequence ID" value="NZ_JBIAFJ010000010.1"/>
</dbReference>